<reference evidence="2 3" key="1">
    <citation type="journal article" date="2015" name="Antonie Van Leeuwenhoek">
        <title>Bosea vaviloviae sp. nov., a new species of slow-growing rhizobia isolated from nodules of the relict species Vavilovia formosa (Stev.) Fed.</title>
        <authorList>
            <person name="Safronova V.I."/>
            <person name="Kuznetsova I.G."/>
            <person name="Sazanova A.L."/>
            <person name="Kimeklis A.K."/>
            <person name="Belimov A.A."/>
            <person name="Andronov E.E."/>
            <person name="Pinaev A.G."/>
            <person name="Chizhevskaya E.P."/>
            <person name="Pukhaev A.R."/>
            <person name="Popov K.P."/>
            <person name="Willems A."/>
            <person name="Tikhonovich I.A."/>
        </authorList>
    </citation>
    <scope>NUCLEOTIDE SEQUENCE [LARGE SCALE GENOMIC DNA]</scope>
    <source>
        <strain evidence="2 3">Vaf18</strain>
    </source>
</reference>
<proteinExistence type="predicted"/>
<dbReference type="InterPro" id="IPR036163">
    <property type="entry name" value="HMA_dom_sf"/>
</dbReference>
<evidence type="ECO:0000313" key="3">
    <source>
        <dbReference type="Proteomes" id="UP000094969"/>
    </source>
</evidence>
<dbReference type="CDD" id="cd00371">
    <property type="entry name" value="HMA"/>
    <property type="match status" value="1"/>
</dbReference>
<organism evidence="2 3">
    <name type="scientific">Bosea vaviloviae</name>
    <dbReference type="NCBI Taxonomy" id="1526658"/>
    <lineage>
        <taxon>Bacteria</taxon>
        <taxon>Pseudomonadati</taxon>
        <taxon>Pseudomonadota</taxon>
        <taxon>Alphaproteobacteria</taxon>
        <taxon>Hyphomicrobiales</taxon>
        <taxon>Boseaceae</taxon>
        <taxon>Bosea</taxon>
    </lineage>
</organism>
<keyword evidence="3" id="KW-1185">Reference proteome</keyword>
<dbReference type="Gene3D" id="3.30.70.100">
    <property type="match status" value="1"/>
</dbReference>
<dbReference type="GO" id="GO:0046872">
    <property type="term" value="F:metal ion binding"/>
    <property type="evidence" value="ECO:0007669"/>
    <property type="project" value="InterPro"/>
</dbReference>
<dbReference type="OrthoDB" id="9801832at2"/>
<dbReference type="STRING" id="1526658.BHK69_19000"/>
<dbReference type="Pfam" id="PF00403">
    <property type="entry name" value="HMA"/>
    <property type="match status" value="1"/>
</dbReference>
<evidence type="ECO:0000313" key="2">
    <source>
        <dbReference type="EMBL" id="AOO82251.1"/>
    </source>
</evidence>
<feature type="domain" description="HMA" evidence="1">
    <location>
        <begin position="18"/>
        <end position="80"/>
    </location>
</feature>
<accession>A0A1D7U4I0</accession>
<dbReference type="RefSeq" id="WP_069691461.1">
    <property type="nucleotide sequence ID" value="NZ_CP017147.1"/>
</dbReference>
<sequence length="86" mass="8821">MCQAHQNHDHEAASTAVSGVSVRVEDMTCGHCAGTIKSAIESSIPGAKVNANPEARLVSVEGADLAKVREIISLAGYTPEAAPVHG</sequence>
<dbReference type="KEGG" id="bvv:BHK69_19000"/>
<dbReference type="AlphaFoldDB" id="A0A1D7U4I0"/>
<dbReference type="SUPFAM" id="SSF55008">
    <property type="entry name" value="HMA, heavy metal-associated domain"/>
    <property type="match status" value="1"/>
</dbReference>
<name>A0A1D7U4I0_9HYPH</name>
<dbReference type="PROSITE" id="PS50846">
    <property type="entry name" value="HMA_2"/>
    <property type="match status" value="1"/>
</dbReference>
<dbReference type="EMBL" id="CP017147">
    <property type="protein sequence ID" value="AOO82251.1"/>
    <property type="molecule type" value="Genomic_DNA"/>
</dbReference>
<dbReference type="InterPro" id="IPR006121">
    <property type="entry name" value="HMA_dom"/>
</dbReference>
<evidence type="ECO:0000259" key="1">
    <source>
        <dbReference type="PROSITE" id="PS50846"/>
    </source>
</evidence>
<gene>
    <name evidence="2" type="ORF">BHK69_19000</name>
</gene>
<protein>
    <submittedName>
        <fullName evidence="2">Copper resistance protein CopZ</fullName>
    </submittedName>
</protein>
<dbReference type="Proteomes" id="UP000094969">
    <property type="component" value="Chromosome"/>
</dbReference>